<feature type="transmembrane region" description="Helical" evidence="6">
    <location>
        <begin position="312"/>
        <end position="332"/>
    </location>
</feature>
<dbReference type="AlphaFoldDB" id="A0A4V1ZBE7"/>
<dbReference type="GO" id="GO:0005886">
    <property type="term" value="C:plasma membrane"/>
    <property type="evidence" value="ECO:0007669"/>
    <property type="project" value="UniProtKB-SubCell"/>
</dbReference>
<evidence type="ECO:0000313" key="8">
    <source>
        <dbReference type="EMBL" id="RYU86556.1"/>
    </source>
</evidence>
<comment type="subcellular location">
    <subcellularLocation>
        <location evidence="1">Cell membrane</location>
        <topology evidence="1">Multi-pass membrane protein</topology>
    </subcellularLocation>
</comment>
<evidence type="ECO:0000256" key="2">
    <source>
        <dbReference type="ARBA" id="ARBA00022475"/>
    </source>
</evidence>
<feature type="transmembrane region" description="Helical" evidence="6">
    <location>
        <begin position="339"/>
        <end position="356"/>
    </location>
</feature>
<dbReference type="EMBL" id="SEWG01000009">
    <property type="protein sequence ID" value="RYU86556.1"/>
    <property type="molecule type" value="Genomic_DNA"/>
</dbReference>
<dbReference type="InterPro" id="IPR051449">
    <property type="entry name" value="ABC-2_transporter_component"/>
</dbReference>
<feature type="transmembrane region" description="Helical" evidence="6">
    <location>
        <begin position="368"/>
        <end position="390"/>
    </location>
</feature>
<evidence type="ECO:0000259" key="7">
    <source>
        <dbReference type="Pfam" id="PF12698"/>
    </source>
</evidence>
<dbReference type="PANTHER" id="PTHR30294:SF29">
    <property type="entry name" value="MULTIDRUG ABC TRANSPORTER PERMEASE YBHS-RELATED"/>
    <property type="match status" value="1"/>
</dbReference>
<dbReference type="GO" id="GO:0140359">
    <property type="term" value="F:ABC-type transporter activity"/>
    <property type="evidence" value="ECO:0007669"/>
    <property type="project" value="InterPro"/>
</dbReference>
<dbReference type="OrthoDB" id="9768837at2"/>
<dbReference type="InterPro" id="IPR013525">
    <property type="entry name" value="ABC2_TM"/>
</dbReference>
<dbReference type="PANTHER" id="PTHR30294">
    <property type="entry name" value="MEMBRANE COMPONENT OF ABC TRANSPORTER YHHJ-RELATED"/>
    <property type="match status" value="1"/>
</dbReference>
<feature type="transmembrane region" description="Helical" evidence="6">
    <location>
        <begin position="20"/>
        <end position="43"/>
    </location>
</feature>
<feature type="transmembrane region" description="Helical" evidence="6">
    <location>
        <begin position="178"/>
        <end position="197"/>
    </location>
</feature>
<organism evidence="8 9">
    <name type="scientific">Mucilaginibacter terrigena</name>
    <dbReference type="NCBI Taxonomy" id="2492395"/>
    <lineage>
        <taxon>Bacteria</taxon>
        <taxon>Pseudomonadati</taxon>
        <taxon>Bacteroidota</taxon>
        <taxon>Sphingobacteriia</taxon>
        <taxon>Sphingobacteriales</taxon>
        <taxon>Sphingobacteriaceae</taxon>
        <taxon>Mucilaginibacter</taxon>
    </lineage>
</organism>
<proteinExistence type="predicted"/>
<dbReference type="Gene3D" id="3.40.190.10">
    <property type="entry name" value="Periplasmic binding protein-like II"/>
    <property type="match status" value="1"/>
</dbReference>
<reference evidence="8 9" key="1">
    <citation type="submission" date="2019-02" db="EMBL/GenBank/DDBJ databases">
        <title>Bacterial novel species Mucilaginibacter sp. 17JY9-4 isolated from soil.</title>
        <authorList>
            <person name="Jung H.-Y."/>
        </authorList>
    </citation>
    <scope>NUCLEOTIDE SEQUENCE [LARGE SCALE GENOMIC DNA]</scope>
    <source>
        <strain evidence="8 9">17JY9-4</strain>
    </source>
</reference>
<dbReference type="RefSeq" id="WP_129878075.1">
    <property type="nucleotide sequence ID" value="NZ_SEWG01000009.1"/>
</dbReference>
<evidence type="ECO:0000313" key="9">
    <source>
        <dbReference type="Proteomes" id="UP000293331"/>
    </source>
</evidence>
<evidence type="ECO:0000256" key="5">
    <source>
        <dbReference type="ARBA" id="ARBA00023136"/>
    </source>
</evidence>
<keyword evidence="5 6" id="KW-0472">Membrane</keyword>
<dbReference type="SUPFAM" id="SSF53850">
    <property type="entry name" value="Periplasmic binding protein-like II"/>
    <property type="match status" value="1"/>
</dbReference>
<keyword evidence="4 6" id="KW-1133">Transmembrane helix</keyword>
<dbReference type="Proteomes" id="UP000293331">
    <property type="component" value="Unassembled WGS sequence"/>
</dbReference>
<evidence type="ECO:0000256" key="1">
    <source>
        <dbReference type="ARBA" id="ARBA00004651"/>
    </source>
</evidence>
<keyword evidence="9" id="KW-1185">Reference proteome</keyword>
<comment type="caution">
    <text evidence="8">The sequence shown here is derived from an EMBL/GenBank/DDBJ whole genome shotgun (WGS) entry which is preliminary data.</text>
</comment>
<evidence type="ECO:0000256" key="4">
    <source>
        <dbReference type="ARBA" id="ARBA00022989"/>
    </source>
</evidence>
<feature type="domain" description="ABC-2 type transporter transmembrane" evidence="7">
    <location>
        <begin position="19"/>
        <end position="387"/>
    </location>
</feature>
<accession>A0A4V1ZBE7</accession>
<keyword evidence="2" id="KW-1003">Cell membrane</keyword>
<feature type="transmembrane region" description="Helical" evidence="6">
    <location>
        <begin position="272"/>
        <end position="292"/>
    </location>
</feature>
<name>A0A4V1ZBE7_9SPHI</name>
<feature type="transmembrane region" description="Helical" evidence="6">
    <location>
        <begin position="229"/>
        <end position="251"/>
    </location>
</feature>
<evidence type="ECO:0000256" key="6">
    <source>
        <dbReference type="SAM" id="Phobius"/>
    </source>
</evidence>
<keyword evidence="3 6" id="KW-0812">Transmembrane</keyword>
<dbReference type="Pfam" id="PF12698">
    <property type="entry name" value="ABC2_membrane_3"/>
    <property type="match status" value="1"/>
</dbReference>
<evidence type="ECO:0000256" key="3">
    <source>
        <dbReference type="ARBA" id="ARBA00022692"/>
    </source>
</evidence>
<gene>
    <name evidence="8" type="ORF">EWM62_18045</name>
</gene>
<protein>
    <submittedName>
        <fullName evidence="8">ABC transporter permease</fullName>
    </submittedName>
</protein>
<sequence length="414" mass="45835">MNKILLIIQREYVTRVRKKAFLVMMFAVPLLVAGMFKLIAYVAKDSDQISKPQTVKVIDESHQFEGKLKNAKNIQFVPTNEPLEQAKAGLKDNEDLSVLLISKDYAHKPVQFFSKKKPSFTLTGEVENQMNQIASTNTMLANHIDTALINKAQKNKVSVSAMEVTDAGTKDADVGASMGVGVACAILIYMSLFIYGAQVMRGVIEEKTSRIIEVIISSVKPFQLMLGKIIGVGLVGLTQFGAWIILSVLATKIGGQHASGGMAQFLVTLQNLPFGYILFCFLFYFITGYLLYSALFAAVGSAVDSETETQQFMFPITMPLLFTYLLSVTVLFRAPDSPLAVWLSMIPFTAPVAMMIRIPFGGVGPWELAISMTLMVVGFLFTTYVAARIYRVGVLMYGKKASFKELAKWFFYKE</sequence>